<proteinExistence type="predicted"/>
<protein>
    <submittedName>
        <fullName evidence="1">Uncharacterized protein</fullName>
    </submittedName>
</protein>
<comment type="caution">
    <text evidence="1">The sequence shown here is derived from an EMBL/GenBank/DDBJ whole genome shotgun (WGS) entry which is preliminary data.</text>
</comment>
<keyword evidence="2" id="KW-1185">Reference proteome</keyword>
<dbReference type="EMBL" id="SPUK01000012">
    <property type="protein sequence ID" value="TQV93204.1"/>
    <property type="molecule type" value="Genomic_DNA"/>
</dbReference>
<dbReference type="AlphaFoldDB" id="A0A545UUR5"/>
<evidence type="ECO:0000313" key="1">
    <source>
        <dbReference type="EMBL" id="TQV93204.1"/>
    </source>
</evidence>
<sequence length="213" mass="23703">MYGTSLTIVGVIHSSQLGFLVPAAEFLDGSITQQVFSGREMQVPIANFRMHSSRHGRQQPYSACRLALPIRWPCRRFRCPAAGVFAFKREQLVDQVLSCLISCVSLSIGTTYKLTQVLVNPPAKYLPLGMILAAFDVPTTRNRQGSRRHQQRKSLVVIYRTTLSLSLSLAHDMRDQGGCDFHTIFIRAGGNSLIPLCPSPLADCHRHRLILIG</sequence>
<accession>A0A545UUR5</accession>
<reference evidence="1 2" key="1">
    <citation type="journal article" date="2019" name="Appl. Microbiol. Biotechnol.">
        <title>Genome sequence of Isaria javanica and comparative genome analysis insights into family S53 peptidase evolution in fungal entomopathogens.</title>
        <authorList>
            <person name="Lin R."/>
            <person name="Zhang X."/>
            <person name="Xin B."/>
            <person name="Zou M."/>
            <person name="Gao Y."/>
            <person name="Qin F."/>
            <person name="Hu Q."/>
            <person name="Xie B."/>
            <person name="Cheng X."/>
        </authorList>
    </citation>
    <scope>NUCLEOTIDE SEQUENCE [LARGE SCALE GENOMIC DNA]</scope>
    <source>
        <strain evidence="1 2">IJ1G</strain>
    </source>
</reference>
<gene>
    <name evidence="1" type="ORF">IF1G_07782</name>
</gene>
<dbReference type="Proteomes" id="UP000315783">
    <property type="component" value="Unassembled WGS sequence"/>
</dbReference>
<organism evidence="1 2">
    <name type="scientific">Cordyceps javanica</name>
    <dbReference type="NCBI Taxonomy" id="43265"/>
    <lineage>
        <taxon>Eukaryota</taxon>
        <taxon>Fungi</taxon>
        <taxon>Dikarya</taxon>
        <taxon>Ascomycota</taxon>
        <taxon>Pezizomycotina</taxon>
        <taxon>Sordariomycetes</taxon>
        <taxon>Hypocreomycetidae</taxon>
        <taxon>Hypocreales</taxon>
        <taxon>Cordycipitaceae</taxon>
        <taxon>Cordyceps</taxon>
    </lineage>
</organism>
<name>A0A545UUR5_9HYPO</name>
<evidence type="ECO:0000313" key="2">
    <source>
        <dbReference type="Proteomes" id="UP000315783"/>
    </source>
</evidence>